<evidence type="ECO:0000313" key="1">
    <source>
        <dbReference type="EMBL" id="TDT46081.1"/>
    </source>
</evidence>
<gene>
    <name evidence="1" type="ORF">EDD71_1366</name>
</gene>
<dbReference type="EMBL" id="SOAZ01000036">
    <property type="protein sequence ID" value="TDT46081.1"/>
    <property type="molecule type" value="Genomic_DNA"/>
</dbReference>
<accession>A0A4R7K5E6</accession>
<comment type="caution">
    <text evidence="1">The sequence shown here is derived from an EMBL/GenBank/DDBJ whole genome shotgun (WGS) entry which is preliminary data.</text>
</comment>
<dbReference type="Proteomes" id="UP000295325">
    <property type="component" value="Unassembled WGS sequence"/>
</dbReference>
<name>A0A4R7K5E6_9CLOT</name>
<dbReference type="AlphaFoldDB" id="A0A4R7K5E6"/>
<protein>
    <submittedName>
        <fullName evidence="1">Uncharacterized protein</fullName>
    </submittedName>
</protein>
<reference evidence="1 2" key="1">
    <citation type="submission" date="2019-03" db="EMBL/GenBank/DDBJ databases">
        <title>Genomic Encyclopedia of Type Strains, Phase IV (KMG-IV): sequencing the most valuable type-strain genomes for metagenomic binning, comparative biology and taxonomic classification.</title>
        <authorList>
            <person name="Goeker M."/>
        </authorList>
    </citation>
    <scope>NUCLEOTIDE SEQUENCE [LARGE SCALE GENOMIC DNA]</scope>
    <source>
        <strain evidence="1 2">DSM 24455</strain>
    </source>
</reference>
<keyword evidence="2" id="KW-1185">Reference proteome</keyword>
<proteinExistence type="predicted"/>
<sequence>MYYIVNYFYLEDKSNMSNYANLKEKDPDKKMSSILDK</sequence>
<evidence type="ECO:0000313" key="2">
    <source>
        <dbReference type="Proteomes" id="UP000295325"/>
    </source>
</evidence>
<organism evidence="1 2">
    <name type="scientific">Fonticella tunisiensis</name>
    <dbReference type="NCBI Taxonomy" id="1096341"/>
    <lineage>
        <taxon>Bacteria</taxon>
        <taxon>Bacillati</taxon>
        <taxon>Bacillota</taxon>
        <taxon>Clostridia</taxon>
        <taxon>Eubacteriales</taxon>
        <taxon>Clostridiaceae</taxon>
        <taxon>Fonticella</taxon>
    </lineage>
</organism>